<dbReference type="InterPro" id="IPR045087">
    <property type="entry name" value="Cu-oxidase_fam"/>
</dbReference>
<keyword evidence="4" id="KW-0732">Signal</keyword>
<dbReference type="InterPro" id="IPR002355">
    <property type="entry name" value="Cu_oxidase_Cu_BS"/>
</dbReference>
<dbReference type="Pfam" id="PF07731">
    <property type="entry name" value="Cu-oxidase_2"/>
    <property type="match status" value="1"/>
</dbReference>
<evidence type="ECO:0000256" key="1">
    <source>
        <dbReference type="ARBA" id="ARBA00022723"/>
    </source>
</evidence>
<comment type="caution">
    <text evidence="8">The sequence shown here is derived from an EMBL/GenBank/DDBJ whole genome shotgun (WGS) entry which is preliminary data.</text>
</comment>
<dbReference type="Proteomes" id="UP001589818">
    <property type="component" value="Unassembled WGS sequence"/>
</dbReference>
<evidence type="ECO:0000313" key="9">
    <source>
        <dbReference type="Proteomes" id="UP001589818"/>
    </source>
</evidence>
<dbReference type="RefSeq" id="WP_204821646.1">
    <property type="nucleotide sequence ID" value="NZ_JANHOF010000008.1"/>
</dbReference>
<keyword evidence="3" id="KW-0186">Copper</keyword>
<keyword evidence="1" id="KW-0479">Metal-binding</keyword>
<dbReference type="Gene3D" id="2.60.40.420">
    <property type="entry name" value="Cupredoxins - blue copper proteins"/>
    <property type="match status" value="2"/>
</dbReference>
<dbReference type="Pfam" id="PF07732">
    <property type="entry name" value="Cu-oxidase_3"/>
    <property type="match status" value="1"/>
</dbReference>
<dbReference type="PROSITE" id="PS00080">
    <property type="entry name" value="MULTICOPPER_OXIDASE2"/>
    <property type="match status" value="1"/>
</dbReference>
<sequence>MKAWRNRFKRTCSWLIILLACMLAISACGSISVKVPEEIDMGSTEEHSHLEHGSQSAADANAVSCADLTEPASTGPVRTFDLTAAAASLELNNGKERKAWTFNGTTPGPELRVREGDRVVVNLLNKDIEKGVTIHWHGVVLPCSQDGVPGVTQDAVWPGERFTYEFIARHPGTYWYHSHQQSSEQAEKGLIGRLIVEPKEETFHYDRDYAVTLQKLNDKDVLTNGLSGGLQLDAKPGETIRLRLINAYNLVQWMGIAGTDFQVISIDGQDLNEPDKLRGEWIPIGGGQRYDVLFTMPNQGQVQVYSKKVSGWKITLGEGQAPKKLDNDAPVFDFTDYGAPKADGISPDMKFDRTYDLVLGPVNINGKSGHHIPPIMVKEGEWIKVRFEHQLGSEHPMHLHGHLFKVLTKNGKPLTGSPIYADSILLFKGDVYEIAFQANNPGLWMEHCHNLGHAAAGMTMMVNYEGVKTPYRVGTKSGNIPD</sequence>
<proteinExistence type="predicted"/>
<evidence type="ECO:0000259" key="7">
    <source>
        <dbReference type="Pfam" id="PF07732"/>
    </source>
</evidence>
<dbReference type="InterPro" id="IPR008972">
    <property type="entry name" value="Cupredoxin"/>
</dbReference>
<accession>A0ABV6JG99</accession>
<gene>
    <name evidence="8" type="ORF">ACFFJ8_19770</name>
</gene>
<dbReference type="InterPro" id="IPR011707">
    <property type="entry name" value="Cu-oxidase-like_N"/>
</dbReference>
<feature type="chain" id="PRO_5046358649" evidence="4">
    <location>
        <begin position="30"/>
        <end position="482"/>
    </location>
</feature>
<dbReference type="InterPro" id="IPR011706">
    <property type="entry name" value="Cu-oxidase_C"/>
</dbReference>
<dbReference type="EMBL" id="JBHLVF010000034">
    <property type="protein sequence ID" value="MFC0393598.1"/>
    <property type="molecule type" value="Genomic_DNA"/>
</dbReference>
<evidence type="ECO:0000259" key="6">
    <source>
        <dbReference type="Pfam" id="PF07731"/>
    </source>
</evidence>
<dbReference type="InterPro" id="IPR001117">
    <property type="entry name" value="Cu-oxidase_2nd"/>
</dbReference>
<protein>
    <submittedName>
        <fullName evidence="8">Multicopper oxidase family protein</fullName>
    </submittedName>
</protein>
<name>A0ABV6JG99_9BACL</name>
<dbReference type="CDD" id="cd04202">
    <property type="entry name" value="CuRO_D2_2dMcoN_like"/>
    <property type="match status" value="1"/>
</dbReference>
<reference evidence="8 9" key="1">
    <citation type="submission" date="2024-09" db="EMBL/GenBank/DDBJ databases">
        <authorList>
            <person name="Sun Q."/>
            <person name="Mori K."/>
        </authorList>
    </citation>
    <scope>NUCLEOTIDE SEQUENCE [LARGE SCALE GENOMIC DNA]</scope>
    <source>
        <strain evidence="8 9">CCM 4839</strain>
    </source>
</reference>
<dbReference type="PANTHER" id="PTHR11709">
    <property type="entry name" value="MULTI-COPPER OXIDASE"/>
    <property type="match status" value="1"/>
</dbReference>
<dbReference type="PANTHER" id="PTHR11709:SF394">
    <property type="entry name" value="FI03373P-RELATED"/>
    <property type="match status" value="1"/>
</dbReference>
<feature type="domain" description="Plastocyanin-like" evidence="6">
    <location>
        <begin position="365"/>
        <end position="463"/>
    </location>
</feature>
<keyword evidence="2" id="KW-0560">Oxidoreductase</keyword>
<evidence type="ECO:0000256" key="2">
    <source>
        <dbReference type="ARBA" id="ARBA00023002"/>
    </source>
</evidence>
<keyword evidence="9" id="KW-1185">Reference proteome</keyword>
<evidence type="ECO:0000313" key="8">
    <source>
        <dbReference type="EMBL" id="MFC0393598.1"/>
    </source>
</evidence>
<dbReference type="CDD" id="cd13861">
    <property type="entry name" value="CuRO_1_CumA_like"/>
    <property type="match status" value="1"/>
</dbReference>
<dbReference type="Pfam" id="PF00394">
    <property type="entry name" value="Cu-oxidase"/>
    <property type="match status" value="1"/>
</dbReference>
<dbReference type="PROSITE" id="PS51257">
    <property type="entry name" value="PROKAR_LIPOPROTEIN"/>
    <property type="match status" value="1"/>
</dbReference>
<organism evidence="8 9">
    <name type="scientific">Paenibacillus mendelii</name>
    <dbReference type="NCBI Taxonomy" id="206163"/>
    <lineage>
        <taxon>Bacteria</taxon>
        <taxon>Bacillati</taxon>
        <taxon>Bacillota</taxon>
        <taxon>Bacilli</taxon>
        <taxon>Bacillales</taxon>
        <taxon>Paenibacillaceae</taxon>
        <taxon>Paenibacillus</taxon>
    </lineage>
</organism>
<evidence type="ECO:0000256" key="3">
    <source>
        <dbReference type="ARBA" id="ARBA00023008"/>
    </source>
</evidence>
<evidence type="ECO:0000256" key="4">
    <source>
        <dbReference type="SAM" id="SignalP"/>
    </source>
</evidence>
<dbReference type="SUPFAM" id="SSF49503">
    <property type="entry name" value="Cupredoxins"/>
    <property type="match status" value="3"/>
</dbReference>
<feature type="signal peptide" evidence="4">
    <location>
        <begin position="1"/>
        <end position="29"/>
    </location>
</feature>
<feature type="domain" description="Plastocyanin-like" evidence="5">
    <location>
        <begin position="218"/>
        <end position="307"/>
    </location>
</feature>
<evidence type="ECO:0000259" key="5">
    <source>
        <dbReference type="Pfam" id="PF00394"/>
    </source>
</evidence>
<feature type="domain" description="Plastocyanin-like" evidence="7">
    <location>
        <begin position="89"/>
        <end position="200"/>
    </location>
</feature>